<organism evidence="1 2">
    <name type="scientific">Rhabditophanes sp. KR3021</name>
    <dbReference type="NCBI Taxonomy" id="114890"/>
    <lineage>
        <taxon>Eukaryota</taxon>
        <taxon>Metazoa</taxon>
        <taxon>Ecdysozoa</taxon>
        <taxon>Nematoda</taxon>
        <taxon>Chromadorea</taxon>
        <taxon>Rhabditida</taxon>
        <taxon>Tylenchina</taxon>
        <taxon>Panagrolaimomorpha</taxon>
        <taxon>Strongyloidoidea</taxon>
        <taxon>Alloionematidae</taxon>
        <taxon>Rhabditophanes</taxon>
    </lineage>
</organism>
<reference evidence="2" key="1">
    <citation type="submission" date="2016-11" db="UniProtKB">
        <authorList>
            <consortium name="WormBaseParasite"/>
        </authorList>
    </citation>
    <scope>IDENTIFICATION</scope>
    <source>
        <strain evidence="2">KR3021</strain>
    </source>
</reference>
<sequence length="1236" mass="140660">MRTVSVALILSLNIGTEPPGAPKAGIDSRKLAGYDVSSGCGGPKLSQKIASAIQKNFERLQPRARYRMVCDTTTEEVKKLLVGIRRNAKEERVLVYYNGFGVPLPTDNGEVWVFDRHITKYIPLNVLEMMSWMKSPSVYIWDMHQSGKVPEKMTKFSEAELKEHLVERKKQFDKRVGQDKENNGALKDDFATLPMAAQISLFHEWNKETIHLAACGAEENLPIDSEVPVDIFTQCLTFPVQTSLFIHLYLHPELRERYGMHLIENLPGALSDRRTLLGELNWVFTAITDTIAFTTIPKTLFQKFFREDLLVASLFRSFLLATRVMKAFHCNAVSVPELPPTDKHELWRAWDHALDMCLMKLYETREVPDFDHWVWPSRKELFTKTYLKHNLLMKTKCPEKVVDYEYQFSSFFMEQLDAFKVWLKHNDRTSFQPQQLPVILQVLLSQAHRVSALELMARFLDLGEKAVKSAIDVGCFPYVLKLLQCFNAEIRTWLTFIWAKILAVFPAHKEDLLKEKRYTYFTNILQDQEMDINFKMVPAFVISTLILNEDSRAQKILTDNNYVSICLELFADPGINNAKMLILWLLVGLGRLWADCNDARWQAVRIVAYGKVLDLVDDDIPEVRAAAVYALGCFVRNKSTYNEHASTIDHEICDKLCKKCTYDGSELVRSELVVAIQWFVMDFESRFVKLFEKLNKKTRVHSFTSDGGLGSSLSPLSPSNVQMPSSNASLPDLDRHSPNGIKGFIVRSSSFFNRTNARNNLSTISERVRSSDSVGSINSIIEESSEYGNIDEKKKHLKRQILVQIEEITSKTFNEPLERVWLSILKLSLDPVEKVEDMAMTLFEYVKQKVEDSQMARRKTSTMSSDSNFLGTFNRSNGNYSTHVSSLVKVAEHEALSDEKNGNPSAKFSIGSPSTPAIHRRIRQVSQCSTNSENGTDETKGDISNGNSPADAYDVPLSSGDNMGYTPKRRVFAKIATTIKIEENDSGQKHQALVKTDFIERCANKFKEPILDDLNMGWIKNSAHRGSPNESKNDNDSSKSIDLGMDLARDPAVCFVSEKIVDHSIPSDWADHMSNGLRQKGSQDSEKLKSSRATADKIKFSIKADKKIHCMAFSNIRPHLYCSDANSIRIIDWEMPYSAHYSSRTKRIIPVKNDAFTSNDMSKLMVINETTREMVISGSHEGLFKVFDPGYSIHSHELNRDSQMLTASYVFNDKDRINVSNKKDKETLIPNTTYYE</sequence>
<proteinExistence type="predicted"/>
<evidence type="ECO:0000313" key="1">
    <source>
        <dbReference type="Proteomes" id="UP000095286"/>
    </source>
</evidence>
<accession>A0AC35TRU8</accession>
<protein>
    <submittedName>
        <fullName evidence="2">Raptor_N domain-containing protein</fullName>
    </submittedName>
</protein>
<name>A0AC35TRU8_9BILA</name>
<dbReference type="WBParaSite" id="RSKR_0000372200.1">
    <property type="protein sequence ID" value="RSKR_0000372200.1"/>
    <property type="gene ID" value="RSKR_0000372200"/>
</dbReference>
<evidence type="ECO:0000313" key="2">
    <source>
        <dbReference type="WBParaSite" id="RSKR_0000372200.1"/>
    </source>
</evidence>
<dbReference type="Proteomes" id="UP000095286">
    <property type="component" value="Unplaced"/>
</dbReference>